<feature type="domain" description="HYR" evidence="7">
    <location>
        <begin position="1178"/>
        <end position="1263"/>
    </location>
</feature>
<dbReference type="EMBL" id="JBHUHR010000021">
    <property type="protein sequence ID" value="MFD2034641.1"/>
    <property type="molecule type" value="Genomic_DNA"/>
</dbReference>
<protein>
    <submittedName>
        <fullName evidence="8">Sialate O-acetylesterase</fullName>
    </submittedName>
</protein>
<evidence type="ECO:0000313" key="9">
    <source>
        <dbReference type="Proteomes" id="UP001597361"/>
    </source>
</evidence>
<sequence>MIRQLLVLLLCLCTSVTFSQNLLQNGDFEVWTDPDEFPDGWGTVKSSSSVLWYAQAPEAYSGNHALWLIQPSTNNDHHRRFSSPLIEVEPGEYIIEFYSKGKGKIRWINFTRESEVPGSNNRVLATGSFFGQNLDNDGWVKYTSRLDFPDEYSDWPNVRMHISFNSTAESSDVDNGFFLDMVTVTKVEPPASMTGTFYIDDANGNDAHDGTSPETAWQSLEKVNNTVFGPGANILFKSGGIWFGQLSPQGSGDANSPIVIDQYGVGDKPIIDGDGLDGAGVLSLYNQSYWEINNLEITNEAPEAGDRRGVEVKAGNYGVSTHIHLKNLHIHHITGTVGNDLIAKLSSGIYIATVADDLVDTRFHDVLVEGCHIHDIDNQGIVTNNEVKHSDYPGEADWMRRRFTDVRIRNNTIHHISKNAIIARMMEGGVVEYNLCYETATKITGNTIFSRSSRGTVFQFNEGYLNRSPDYDGSLYDPDLNSPETVWQYSYSHDNAHGLVWFCTSAPDNDVIVRYNISQNDKGSIFCVNFDNHSAYIYNNVVYIPEHLSPTIINERRNADKSYYFYNNIIYNQSTTASYNWFNAKREFSNNIFYGEHPDGEPFDPFKITEDPLFIAPGTGGIGLNTVDGYKLQSNSPAMGKGRHVVDNGGRDYFGNVVSDTLKTDIGFHQLSAIPDDGSYVIHDRIMVMEDAFVRGGDSGDENYGEEEELLVKISPTNDSFSRKSFMKFGLSGFDTTDNIAGVQLVFHARVSDGAPFPIQVYETGNSWNEEDISWNTAPQFGDFVGDVHISGNTFSTYAIDVTSNFMEALAADKILSFGLYDDAQTNYLARIVSKEGGGMQPFLSVTRTENDSTDMDIYILIGQSNMAGRGDMDVLDGEVLENVYLLNGDTWEVASNPLNRYSTVRKSLSMQQLGPGYTFGRKLAEYTGKRIGLVVNARGGSSIQSWQKGYVGAEDYDLYERAVSQALKAMRTGNLKGIIWHQGEANRSMGTAYLDQLGQLVEDLRGDLGADLVLVAGQIGQWRDNSENFNTVIDGIETEITNAFSVKSDGLTPLNGDLSDPHFDGISQRVLGGRYADMILEKVYGKEISPVTVYTECGFGGYSAKLDTGIYTLRKLEQMGILGNSVKGMEVQSNFEVRLHTGDGGEAYLSIMEDTGCLDGSSYDGNLDFVEVLFLEMDTIPPVIGAIHDISVESTIDECGVFLNLEEPEASDNRPGVGISGRRDDGLALDDVFPVGISQVIWTAIDAAGNTTEAIQQIEVLDKQNPLLELKEQISLWPPNGKTYSYTLDDFIASNTDNCGIPDAYIYKITSDEMVSESNFFIHQDCKGMSLIADRDDDGNGRVYQIHIRSEDTSGNVTEREFEVAVPISKNGIVLAEEPVTVVESGCTGGVSTIPVNQTSYSSIIFPNPTQGDATLEIRKNKRAQLMEFKVHDGYHLVWEMSTTVPEGDSFHLLKTSGLKKGAYIVQVLSPEGVVTHKLIVRK</sequence>
<dbReference type="InterPro" id="IPR011050">
    <property type="entry name" value="Pectin_lyase_fold/virulence"/>
</dbReference>
<dbReference type="PANTHER" id="PTHR31988">
    <property type="entry name" value="ESTERASE, PUTATIVE (DUF303)-RELATED"/>
    <property type="match status" value="1"/>
</dbReference>
<keyword evidence="5" id="KW-0378">Hydrolase</keyword>
<keyword evidence="3 6" id="KW-0732">Signal</keyword>
<feature type="chain" id="PRO_5046833617" evidence="6">
    <location>
        <begin position="20"/>
        <end position="1484"/>
    </location>
</feature>
<dbReference type="PANTHER" id="PTHR31988:SF19">
    <property type="entry name" value="9-O-ACETYL-N-ACETYLNEURAMINIC ACID DEACETYLASE-RELATED"/>
    <property type="match status" value="1"/>
</dbReference>
<evidence type="ECO:0000313" key="8">
    <source>
        <dbReference type="EMBL" id="MFD2034641.1"/>
    </source>
</evidence>
<dbReference type="InterPro" id="IPR055372">
    <property type="entry name" value="CBM96"/>
</dbReference>
<dbReference type="Pfam" id="PF03629">
    <property type="entry name" value="SASA"/>
    <property type="match status" value="1"/>
</dbReference>
<dbReference type="Gene3D" id="2.60.120.260">
    <property type="entry name" value="Galactose-binding domain-like"/>
    <property type="match status" value="1"/>
</dbReference>
<dbReference type="RefSeq" id="WP_376884985.1">
    <property type="nucleotide sequence ID" value="NZ_JBHUHR010000021.1"/>
</dbReference>
<dbReference type="InterPro" id="IPR003410">
    <property type="entry name" value="HYR_dom"/>
</dbReference>
<evidence type="ECO:0000259" key="7">
    <source>
        <dbReference type="PROSITE" id="PS50825"/>
    </source>
</evidence>
<dbReference type="Proteomes" id="UP001597361">
    <property type="component" value="Unassembled WGS sequence"/>
</dbReference>
<dbReference type="InterPro" id="IPR006626">
    <property type="entry name" value="PbH1"/>
</dbReference>
<reference evidence="9" key="1">
    <citation type="journal article" date="2019" name="Int. J. Syst. Evol. Microbiol.">
        <title>The Global Catalogue of Microorganisms (GCM) 10K type strain sequencing project: providing services to taxonomists for standard genome sequencing and annotation.</title>
        <authorList>
            <consortium name="The Broad Institute Genomics Platform"/>
            <consortium name="The Broad Institute Genome Sequencing Center for Infectious Disease"/>
            <person name="Wu L."/>
            <person name="Ma J."/>
        </authorList>
    </citation>
    <scope>NUCLEOTIDE SEQUENCE [LARGE SCALE GENOMIC DNA]</scope>
    <source>
        <strain evidence="9">CGMCC 1.15180</strain>
    </source>
</reference>
<dbReference type="SUPFAM" id="SSF51126">
    <property type="entry name" value="Pectin lyase-like"/>
    <property type="match status" value="1"/>
</dbReference>
<dbReference type="InterPro" id="IPR036514">
    <property type="entry name" value="SGNH_hydro_sf"/>
</dbReference>
<accession>A0ABW4VKL7</accession>
<comment type="caution">
    <text evidence="8">The sequence shown here is derived from an EMBL/GenBank/DDBJ whole genome shotgun (WGS) entry which is preliminary data.</text>
</comment>
<dbReference type="Gene3D" id="2.160.20.10">
    <property type="entry name" value="Single-stranded right-handed beta-helix, Pectin lyase-like"/>
    <property type="match status" value="1"/>
</dbReference>
<dbReference type="InterPro" id="IPR008979">
    <property type="entry name" value="Galactose-bd-like_sf"/>
</dbReference>
<evidence type="ECO:0000256" key="5">
    <source>
        <dbReference type="ARBA" id="ARBA00022801"/>
    </source>
</evidence>
<proteinExistence type="predicted"/>
<gene>
    <name evidence="8" type="ORF">ACFSKL_07575</name>
</gene>
<dbReference type="Gene3D" id="3.40.50.1110">
    <property type="entry name" value="SGNH hydrolase"/>
    <property type="match status" value="1"/>
</dbReference>
<organism evidence="8 9">
    <name type="scientific">Belliella marina</name>
    <dbReference type="NCBI Taxonomy" id="1644146"/>
    <lineage>
        <taxon>Bacteria</taxon>
        <taxon>Pseudomonadati</taxon>
        <taxon>Bacteroidota</taxon>
        <taxon>Cytophagia</taxon>
        <taxon>Cytophagales</taxon>
        <taxon>Cyclobacteriaceae</taxon>
        <taxon>Belliella</taxon>
    </lineage>
</organism>
<evidence type="ECO:0000256" key="1">
    <source>
        <dbReference type="ARBA" id="ARBA00004613"/>
    </source>
</evidence>
<keyword evidence="9" id="KW-1185">Reference proteome</keyword>
<comment type="subcellular location">
    <subcellularLocation>
        <location evidence="1">Secreted</location>
    </subcellularLocation>
</comment>
<evidence type="ECO:0000256" key="4">
    <source>
        <dbReference type="ARBA" id="ARBA00022737"/>
    </source>
</evidence>
<keyword evidence="4" id="KW-0677">Repeat</keyword>
<dbReference type="InterPro" id="IPR005181">
    <property type="entry name" value="SASA"/>
</dbReference>
<keyword evidence="2" id="KW-0964">Secreted</keyword>
<dbReference type="SUPFAM" id="SSF52266">
    <property type="entry name" value="SGNH hydrolase"/>
    <property type="match status" value="1"/>
</dbReference>
<dbReference type="Pfam" id="PF24517">
    <property type="entry name" value="CBM96"/>
    <property type="match status" value="1"/>
</dbReference>
<dbReference type="NCBIfam" id="NF033679">
    <property type="entry name" value="DNRLRE_dom"/>
    <property type="match status" value="1"/>
</dbReference>
<dbReference type="Gene3D" id="2.60.20.10">
    <property type="entry name" value="Crystallins"/>
    <property type="match status" value="1"/>
</dbReference>
<name>A0ABW4VKL7_9BACT</name>
<feature type="signal peptide" evidence="6">
    <location>
        <begin position="1"/>
        <end position="19"/>
    </location>
</feature>
<dbReference type="InterPro" id="IPR012334">
    <property type="entry name" value="Pectin_lyas_fold"/>
</dbReference>
<dbReference type="SMART" id="SM00710">
    <property type="entry name" value="PbH1"/>
    <property type="match status" value="4"/>
</dbReference>
<evidence type="ECO:0000256" key="2">
    <source>
        <dbReference type="ARBA" id="ARBA00022525"/>
    </source>
</evidence>
<dbReference type="SUPFAM" id="SSF49785">
    <property type="entry name" value="Galactose-binding domain-like"/>
    <property type="match status" value="1"/>
</dbReference>
<dbReference type="PROSITE" id="PS50825">
    <property type="entry name" value="HYR"/>
    <property type="match status" value="1"/>
</dbReference>
<evidence type="ECO:0000256" key="3">
    <source>
        <dbReference type="ARBA" id="ARBA00022729"/>
    </source>
</evidence>
<evidence type="ECO:0000256" key="6">
    <source>
        <dbReference type="SAM" id="SignalP"/>
    </source>
</evidence>
<dbReference type="InterPro" id="IPR052940">
    <property type="entry name" value="Carb_Esterase_6"/>
</dbReference>